<name>A0AAV2ZES2_PYXAD</name>
<protein>
    <recommendedName>
        <fullName evidence="4">RRM domain-containing protein</fullName>
    </recommendedName>
</protein>
<organism evidence="5 6">
    <name type="scientific">Pyxicephalus adspersus</name>
    <name type="common">African bullfrog</name>
    <dbReference type="NCBI Taxonomy" id="30357"/>
    <lineage>
        <taxon>Eukaryota</taxon>
        <taxon>Metazoa</taxon>
        <taxon>Chordata</taxon>
        <taxon>Craniata</taxon>
        <taxon>Vertebrata</taxon>
        <taxon>Euteleostomi</taxon>
        <taxon>Amphibia</taxon>
        <taxon>Batrachia</taxon>
        <taxon>Anura</taxon>
        <taxon>Neobatrachia</taxon>
        <taxon>Ranoidea</taxon>
        <taxon>Pyxicephalidae</taxon>
        <taxon>Pyxicephalinae</taxon>
        <taxon>Pyxicephalus</taxon>
    </lineage>
</organism>
<dbReference type="InterPro" id="IPR012677">
    <property type="entry name" value="Nucleotide-bd_a/b_plait_sf"/>
</dbReference>
<feature type="domain" description="RRM" evidence="4">
    <location>
        <begin position="9"/>
        <end position="86"/>
    </location>
</feature>
<reference evidence="5" key="1">
    <citation type="thesis" date="2020" institute="ProQuest LLC" country="789 East Eisenhower Parkway, Ann Arbor, MI, USA">
        <title>Comparative Genomics and Chromosome Evolution.</title>
        <authorList>
            <person name="Mudd A.B."/>
        </authorList>
    </citation>
    <scope>NUCLEOTIDE SEQUENCE</scope>
    <source>
        <strain evidence="5">1538</strain>
        <tissue evidence="5">Blood</tissue>
    </source>
</reference>
<evidence type="ECO:0000259" key="4">
    <source>
        <dbReference type="PROSITE" id="PS50102"/>
    </source>
</evidence>
<keyword evidence="3" id="KW-0694">RNA-binding</keyword>
<evidence type="ECO:0000256" key="1">
    <source>
        <dbReference type="ARBA" id="ARBA00004123"/>
    </source>
</evidence>
<dbReference type="PANTHER" id="PTHR48033">
    <property type="entry name" value="RNA-BINDING (RRM/RBD/RNP MOTIFS) FAMILY PROTEIN"/>
    <property type="match status" value="1"/>
</dbReference>
<dbReference type="GO" id="GO:0003723">
    <property type="term" value="F:RNA binding"/>
    <property type="evidence" value="ECO:0007669"/>
    <property type="project" value="UniProtKB-UniRule"/>
</dbReference>
<gene>
    <name evidence="5" type="ORF">GDO54_005563</name>
</gene>
<dbReference type="Gene3D" id="3.30.70.330">
    <property type="match status" value="1"/>
</dbReference>
<evidence type="ECO:0000256" key="2">
    <source>
        <dbReference type="ARBA" id="ARBA00023242"/>
    </source>
</evidence>
<dbReference type="SMART" id="SM00360">
    <property type="entry name" value="RRM"/>
    <property type="match status" value="1"/>
</dbReference>
<keyword evidence="6" id="KW-1185">Reference proteome</keyword>
<accession>A0AAV2ZES2</accession>
<comment type="caution">
    <text evidence="5">The sequence shown here is derived from an EMBL/GenBank/DDBJ whole genome shotgun (WGS) entry which is preliminary data.</text>
</comment>
<evidence type="ECO:0000313" key="6">
    <source>
        <dbReference type="Proteomes" id="UP001181693"/>
    </source>
</evidence>
<dbReference type="GO" id="GO:0005654">
    <property type="term" value="C:nucleoplasm"/>
    <property type="evidence" value="ECO:0007669"/>
    <property type="project" value="TreeGrafter"/>
</dbReference>
<sequence length="97" mass="11158">MAAAGKSLCEIFVHRIPFTVGTRELREYFSQFGRVVRCDIHLNKATGFHKGFGWVAYANESTTRSVLQMNDHTLDGYKIQIQQQEQKYTKTSEDINV</sequence>
<dbReference type="InterPro" id="IPR035979">
    <property type="entry name" value="RBD_domain_sf"/>
</dbReference>
<dbReference type="SUPFAM" id="SSF54928">
    <property type="entry name" value="RNA-binding domain, RBD"/>
    <property type="match status" value="1"/>
</dbReference>
<proteinExistence type="predicted"/>
<evidence type="ECO:0000313" key="5">
    <source>
        <dbReference type="EMBL" id="DBA14624.1"/>
    </source>
</evidence>
<keyword evidence="2" id="KW-0539">Nucleus</keyword>
<dbReference type="Proteomes" id="UP001181693">
    <property type="component" value="Unassembled WGS sequence"/>
</dbReference>
<dbReference type="AlphaFoldDB" id="A0AAV2ZES2"/>
<dbReference type="EMBL" id="DYDO01000013">
    <property type="protein sequence ID" value="DBA14624.1"/>
    <property type="molecule type" value="Genomic_DNA"/>
</dbReference>
<dbReference type="PANTHER" id="PTHR48033:SF9">
    <property type="entry name" value="TAR DNA-BINDING PROTEIN 43"/>
    <property type="match status" value="1"/>
</dbReference>
<evidence type="ECO:0000256" key="3">
    <source>
        <dbReference type="PROSITE-ProRule" id="PRU00176"/>
    </source>
</evidence>
<comment type="subcellular location">
    <subcellularLocation>
        <location evidence="1">Nucleus</location>
    </subcellularLocation>
</comment>
<dbReference type="GO" id="GO:0000785">
    <property type="term" value="C:chromatin"/>
    <property type="evidence" value="ECO:0007669"/>
    <property type="project" value="TreeGrafter"/>
</dbReference>
<dbReference type="PROSITE" id="PS50102">
    <property type="entry name" value="RRM"/>
    <property type="match status" value="1"/>
</dbReference>
<dbReference type="InterPro" id="IPR000504">
    <property type="entry name" value="RRM_dom"/>
</dbReference>
<dbReference type="GO" id="GO:0010468">
    <property type="term" value="P:regulation of gene expression"/>
    <property type="evidence" value="ECO:0007669"/>
    <property type="project" value="TreeGrafter"/>
</dbReference>
<dbReference type="Pfam" id="PF00076">
    <property type="entry name" value="RRM_1"/>
    <property type="match status" value="1"/>
</dbReference>